<dbReference type="InterPro" id="IPR046373">
    <property type="entry name" value="Acyl-CoA_Oxase/DH_mid-dom_sf"/>
</dbReference>
<evidence type="ECO:0000256" key="4">
    <source>
        <dbReference type="ARBA" id="ARBA00022827"/>
    </source>
</evidence>
<dbReference type="AlphaFoldDB" id="A0A6J4THY1"/>
<evidence type="ECO:0000256" key="3">
    <source>
        <dbReference type="ARBA" id="ARBA00022630"/>
    </source>
</evidence>
<dbReference type="Pfam" id="PF02770">
    <property type="entry name" value="Acyl-CoA_dh_M"/>
    <property type="match status" value="1"/>
</dbReference>
<dbReference type="InterPro" id="IPR052547">
    <property type="entry name" value="Mito_Isobutyryl-CoADH"/>
</dbReference>
<dbReference type="InterPro" id="IPR006091">
    <property type="entry name" value="Acyl-CoA_Oxase/DH_mid-dom"/>
</dbReference>
<dbReference type="InterPro" id="IPR036250">
    <property type="entry name" value="AcylCo_DH-like_C"/>
</dbReference>
<protein>
    <recommendedName>
        <fullName evidence="10">Acyl-CoA dehydrogenase</fullName>
    </recommendedName>
</protein>
<evidence type="ECO:0000256" key="5">
    <source>
        <dbReference type="RuleBase" id="RU362125"/>
    </source>
</evidence>
<evidence type="ECO:0000313" key="9">
    <source>
        <dbReference type="EMBL" id="CAA9523009.1"/>
    </source>
</evidence>
<evidence type="ECO:0000259" key="8">
    <source>
        <dbReference type="Pfam" id="PF02771"/>
    </source>
</evidence>
<gene>
    <name evidence="9" type="ORF">AVDCRST_MAG13-3509</name>
</gene>
<keyword evidence="4 5" id="KW-0274">FAD</keyword>
<dbReference type="SUPFAM" id="SSF47203">
    <property type="entry name" value="Acyl-CoA dehydrogenase C-terminal domain-like"/>
    <property type="match status" value="1"/>
</dbReference>
<dbReference type="InterPro" id="IPR037069">
    <property type="entry name" value="AcylCoA_DH/ox_N_sf"/>
</dbReference>
<dbReference type="Pfam" id="PF02771">
    <property type="entry name" value="Acyl-CoA_dh_N"/>
    <property type="match status" value="1"/>
</dbReference>
<dbReference type="GO" id="GO:0016627">
    <property type="term" value="F:oxidoreductase activity, acting on the CH-CH group of donors"/>
    <property type="evidence" value="ECO:0007669"/>
    <property type="project" value="InterPro"/>
</dbReference>
<feature type="domain" description="Acyl-CoA dehydrogenase/oxidase N-terminal" evidence="8">
    <location>
        <begin position="13"/>
        <end position="89"/>
    </location>
</feature>
<keyword evidence="5" id="KW-0560">Oxidoreductase</keyword>
<feature type="domain" description="Acyl-CoA dehydrogenase/oxidase C-terminal" evidence="6">
    <location>
        <begin position="224"/>
        <end position="375"/>
    </location>
</feature>
<name>A0A6J4THY1_9ACTN</name>
<evidence type="ECO:0000259" key="6">
    <source>
        <dbReference type="Pfam" id="PF00441"/>
    </source>
</evidence>
<evidence type="ECO:0008006" key="10">
    <source>
        <dbReference type="Google" id="ProtNLM"/>
    </source>
</evidence>
<dbReference type="EMBL" id="CADCVO010000553">
    <property type="protein sequence ID" value="CAA9523009.1"/>
    <property type="molecule type" value="Genomic_DNA"/>
</dbReference>
<dbReference type="InterPro" id="IPR009100">
    <property type="entry name" value="AcylCoA_DH/oxidase_NM_dom_sf"/>
</dbReference>
<dbReference type="Gene3D" id="2.40.110.10">
    <property type="entry name" value="Butyryl-CoA Dehydrogenase, subunit A, domain 2"/>
    <property type="match status" value="1"/>
</dbReference>
<dbReference type="Gene3D" id="1.20.140.10">
    <property type="entry name" value="Butyryl-CoA Dehydrogenase, subunit A, domain 3"/>
    <property type="match status" value="1"/>
</dbReference>
<dbReference type="PIRSF" id="PIRSF016578">
    <property type="entry name" value="HsaA"/>
    <property type="match status" value="1"/>
</dbReference>
<feature type="domain" description="Acyl-CoA oxidase/dehydrogenase middle" evidence="7">
    <location>
        <begin position="119"/>
        <end position="208"/>
    </location>
</feature>
<dbReference type="InterPro" id="IPR009075">
    <property type="entry name" value="AcylCo_DH/oxidase_C"/>
</dbReference>
<dbReference type="PANTHER" id="PTHR43831:SF1">
    <property type="entry name" value="ISOBUTYRYL-COA DEHYDROGENASE, MITOCHONDRIAL"/>
    <property type="match status" value="1"/>
</dbReference>
<dbReference type="InterPro" id="IPR013786">
    <property type="entry name" value="AcylCoA_DH/ox_N"/>
</dbReference>
<organism evidence="9">
    <name type="scientific">uncultured Solirubrobacteraceae bacterium</name>
    <dbReference type="NCBI Taxonomy" id="1162706"/>
    <lineage>
        <taxon>Bacteria</taxon>
        <taxon>Bacillati</taxon>
        <taxon>Actinomycetota</taxon>
        <taxon>Thermoleophilia</taxon>
        <taxon>Solirubrobacterales</taxon>
        <taxon>Solirubrobacteraceae</taxon>
        <taxon>environmental samples</taxon>
    </lineage>
</organism>
<dbReference type="GO" id="GO:0050660">
    <property type="term" value="F:flavin adenine dinucleotide binding"/>
    <property type="evidence" value="ECO:0007669"/>
    <property type="project" value="InterPro"/>
</dbReference>
<evidence type="ECO:0000256" key="2">
    <source>
        <dbReference type="ARBA" id="ARBA00009347"/>
    </source>
</evidence>
<proteinExistence type="inferred from homology"/>
<evidence type="ECO:0000256" key="1">
    <source>
        <dbReference type="ARBA" id="ARBA00001974"/>
    </source>
</evidence>
<dbReference type="SUPFAM" id="SSF56645">
    <property type="entry name" value="Acyl-CoA dehydrogenase NM domain-like"/>
    <property type="match status" value="1"/>
</dbReference>
<comment type="similarity">
    <text evidence="2 5">Belongs to the acyl-CoA dehydrogenase family.</text>
</comment>
<dbReference type="Gene3D" id="1.10.540.10">
    <property type="entry name" value="Acyl-CoA dehydrogenase/oxidase, N-terminal domain"/>
    <property type="match status" value="1"/>
</dbReference>
<reference evidence="9" key="1">
    <citation type="submission" date="2020-02" db="EMBL/GenBank/DDBJ databases">
        <authorList>
            <person name="Meier V. D."/>
        </authorList>
    </citation>
    <scope>NUCLEOTIDE SEQUENCE</scope>
    <source>
        <strain evidence="9">AVDCRST_MAG13</strain>
    </source>
</reference>
<keyword evidence="3 5" id="KW-0285">Flavoprotein</keyword>
<comment type="cofactor">
    <cofactor evidence="1 5">
        <name>FAD</name>
        <dbReference type="ChEBI" id="CHEBI:57692"/>
    </cofactor>
</comment>
<dbReference type="Pfam" id="PF00441">
    <property type="entry name" value="Acyl-CoA_dh_1"/>
    <property type="match status" value="1"/>
</dbReference>
<evidence type="ECO:0000259" key="7">
    <source>
        <dbReference type="Pfam" id="PF02770"/>
    </source>
</evidence>
<sequence>MQTDVTSTLRLDAIAADAAAVDAEGRFPRAAIDELASAGLLGLGLPESLGGAGGGPVEFVRAVERIAGACASTGMVYVMHVVGAQTLLAGADADAGAQGAKGAALAEMAAGRHLTTLAYSDRGSRGHFWAQVSHAARAGDDVVVDADKTWATSAGHADSYILAVGAPDTDDPLSTELYLVPSNAEGVTIPGHFDGLGMRGNASAPLQVRGLRLGLDQRLGGERSGFGLMMTATLPWFTLGSAACSVGIASAALDAAIDHASRARLDHEGASLAQIPGVRARLASARVRLRESRALLHEVAAAVAAEDPSAQEGVLAVKASAAEMAIEVTDLTMRVGGGAAYSKHGPLERHLRDARAAAVMAPTTELLHDFLGKAITGQELF</sequence>
<dbReference type="PANTHER" id="PTHR43831">
    <property type="entry name" value="ISOBUTYRYL-COA DEHYDROGENASE"/>
    <property type="match status" value="1"/>
</dbReference>
<accession>A0A6J4THY1</accession>